<proteinExistence type="predicted"/>
<gene>
    <name evidence="1" type="ORF">Pfra01_002071200</name>
</gene>
<evidence type="ECO:0000313" key="2">
    <source>
        <dbReference type="Proteomes" id="UP001165121"/>
    </source>
</evidence>
<comment type="caution">
    <text evidence="1">The sequence shown here is derived from an EMBL/GenBank/DDBJ whole genome shotgun (WGS) entry which is preliminary data.</text>
</comment>
<dbReference type="AlphaFoldDB" id="A0A9W6Y248"/>
<dbReference type="OrthoDB" id="119730at2759"/>
<protein>
    <submittedName>
        <fullName evidence="1">Unnamed protein product</fullName>
    </submittedName>
</protein>
<dbReference type="Proteomes" id="UP001165121">
    <property type="component" value="Unassembled WGS sequence"/>
</dbReference>
<organism evidence="1 2">
    <name type="scientific">Phytophthora fragariaefolia</name>
    <dbReference type="NCBI Taxonomy" id="1490495"/>
    <lineage>
        <taxon>Eukaryota</taxon>
        <taxon>Sar</taxon>
        <taxon>Stramenopiles</taxon>
        <taxon>Oomycota</taxon>
        <taxon>Peronosporomycetes</taxon>
        <taxon>Peronosporales</taxon>
        <taxon>Peronosporaceae</taxon>
        <taxon>Phytophthora</taxon>
    </lineage>
</organism>
<keyword evidence="2" id="KW-1185">Reference proteome</keyword>
<dbReference type="EMBL" id="BSXT01002867">
    <property type="protein sequence ID" value="GMF51324.1"/>
    <property type="molecule type" value="Genomic_DNA"/>
</dbReference>
<accession>A0A9W6Y248</accession>
<name>A0A9W6Y248_9STRA</name>
<sequence length="140" mass="15674">MGESMWHDHMLMVTERLRVFVSKNKSADPGGLPSSVKLVLLYVNKWLGAALGHVQVDDPAWWGGFSKAIQAIDYASSEWTMSLVNKLSQVGPVHPQSRYKDSRVNSRARRWAKRGFRVLHPMKTQARSSIQAQYPAPGAA</sequence>
<reference evidence="1" key="1">
    <citation type="submission" date="2023-04" db="EMBL/GenBank/DDBJ databases">
        <title>Phytophthora fragariaefolia NBRC 109709.</title>
        <authorList>
            <person name="Ichikawa N."/>
            <person name="Sato H."/>
            <person name="Tonouchi N."/>
        </authorList>
    </citation>
    <scope>NUCLEOTIDE SEQUENCE</scope>
    <source>
        <strain evidence="1">NBRC 109709</strain>
    </source>
</reference>
<evidence type="ECO:0000313" key="1">
    <source>
        <dbReference type="EMBL" id="GMF51324.1"/>
    </source>
</evidence>